<dbReference type="GO" id="GO:0031204">
    <property type="term" value="P:post-translational protein targeting to membrane, translocation"/>
    <property type="evidence" value="ECO:0007669"/>
    <property type="project" value="TreeGrafter"/>
</dbReference>
<keyword evidence="9" id="KW-0811">Translocation</keyword>
<dbReference type="EMBL" id="MBFR01000164">
    <property type="protein sequence ID" value="PVU92363.1"/>
    <property type="molecule type" value="Genomic_DNA"/>
</dbReference>
<feature type="transmembrane region" description="Helical" evidence="12">
    <location>
        <begin position="121"/>
        <end position="141"/>
    </location>
</feature>
<feature type="region of interest" description="Disordered" evidence="11">
    <location>
        <begin position="218"/>
        <end position="248"/>
    </location>
</feature>
<evidence type="ECO:0000313" key="13">
    <source>
        <dbReference type="EMBL" id="PVU92363.1"/>
    </source>
</evidence>
<reference evidence="13 14" key="1">
    <citation type="journal article" date="2018" name="MBio">
        <title>Comparative Genomics Reveals the Core Gene Toolbox for the Fungus-Insect Symbiosis.</title>
        <authorList>
            <person name="Wang Y."/>
            <person name="Stata M."/>
            <person name="Wang W."/>
            <person name="Stajich J.E."/>
            <person name="White M.M."/>
            <person name="Moncalvo J.M."/>
        </authorList>
    </citation>
    <scope>NUCLEOTIDE SEQUENCE [LARGE SCALE GENOMIC DNA]</scope>
    <source>
        <strain evidence="13 14">SWE-8-4</strain>
    </source>
</reference>
<protein>
    <recommendedName>
        <fullName evidence="3">Translocation protein SEC62</fullName>
    </recommendedName>
</protein>
<evidence type="ECO:0000256" key="4">
    <source>
        <dbReference type="ARBA" id="ARBA00022448"/>
    </source>
</evidence>
<evidence type="ECO:0000256" key="12">
    <source>
        <dbReference type="SAM" id="Phobius"/>
    </source>
</evidence>
<comment type="similarity">
    <text evidence="2">Belongs to the SEC62 family.</text>
</comment>
<name>A0A2T9YJ60_9FUNG</name>
<keyword evidence="14" id="KW-1185">Reference proteome</keyword>
<evidence type="ECO:0000256" key="5">
    <source>
        <dbReference type="ARBA" id="ARBA00022692"/>
    </source>
</evidence>
<evidence type="ECO:0000256" key="7">
    <source>
        <dbReference type="ARBA" id="ARBA00022927"/>
    </source>
</evidence>
<keyword evidence="5 12" id="KW-0812">Transmembrane</keyword>
<evidence type="ECO:0000256" key="8">
    <source>
        <dbReference type="ARBA" id="ARBA00022989"/>
    </source>
</evidence>
<gene>
    <name evidence="13" type="ORF">BB561_003871</name>
</gene>
<comment type="subcellular location">
    <subcellularLocation>
        <location evidence="1">Endoplasmic reticulum membrane</location>
        <topology evidence="1">Multi-pass membrane protein</topology>
    </subcellularLocation>
</comment>
<dbReference type="PANTHER" id="PTHR12443">
    <property type="entry name" value="TRANSLOCATION PROTEIN SEC62"/>
    <property type="match status" value="1"/>
</dbReference>
<keyword evidence="7" id="KW-0653">Protein transport</keyword>
<dbReference type="InterPro" id="IPR004728">
    <property type="entry name" value="Sec62"/>
</dbReference>
<evidence type="ECO:0000256" key="1">
    <source>
        <dbReference type="ARBA" id="ARBA00004477"/>
    </source>
</evidence>
<keyword evidence="10 12" id="KW-0472">Membrane</keyword>
<comment type="caution">
    <text evidence="13">The sequence shown here is derived from an EMBL/GenBank/DDBJ whole genome shotgun (WGS) entry which is preliminary data.</text>
</comment>
<keyword evidence="8 12" id="KW-1133">Transmembrane helix</keyword>
<evidence type="ECO:0000256" key="10">
    <source>
        <dbReference type="ARBA" id="ARBA00023136"/>
    </source>
</evidence>
<evidence type="ECO:0000256" key="6">
    <source>
        <dbReference type="ARBA" id="ARBA00022824"/>
    </source>
</evidence>
<sequence>MSTQADSLEKPPKELYKVADYLLSDNSGLRKREGIVNGTRVSFFKGKSALNALIREKDKKNPFFETREEAIENLELLLDWGLIVRVDRSEGDPRLLRLNHMQNFSEEYYFAWIYQGSKLRIILGGIGLVLIVLAGVMFPLWPLKLRILSWYLSMAALGFLGLLFVIAIIRLIIYVITIFSHPPGLWIFPNLFEDVGFFESFVPFYAWEVPKAKNKPSAQVNAASASEDQHIDSKASSKPSTNPRIETE</sequence>
<evidence type="ECO:0000256" key="11">
    <source>
        <dbReference type="SAM" id="MobiDB-lite"/>
    </source>
</evidence>
<keyword evidence="6" id="KW-0256">Endoplasmic reticulum</keyword>
<evidence type="ECO:0000256" key="2">
    <source>
        <dbReference type="ARBA" id="ARBA00010604"/>
    </source>
</evidence>
<evidence type="ECO:0000256" key="3">
    <source>
        <dbReference type="ARBA" id="ARBA00021257"/>
    </source>
</evidence>
<dbReference type="OrthoDB" id="200187at2759"/>
<organism evidence="13 14">
    <name type="scientific">Smittium simulii</name>
    <dbReference type="NCBI Taxonomy" id="133385"/>
    <lineage>
        <taxon>Eukaryota</taxon>
        <taxon>Fungi</taxon>
        <taxon>Fungi incertae sedis</taxon>
        <taxon>Zoopagomycota</taxon>
        <taxon>Kickxellomycotina</taxon>
        <taxon>Harpellomycetes</taxon>
        <taxon>Harpellales</taxon>
        <taxon>Legeriomycetaceae</taxon>
        <taxon>Smittium</taxon>
    </lineage>
</organism>
<dbReference type="STRING" id="133385.A0A2T9YJ60"/>
<dbReference type="Proteomes" id="UP000245383">
    <property type="component" value="Unassembled WGS sequence"/>
</dbReference>
<keyword evidence="4" id="KW-0813">Transport</keyword>
<dbReference type="PANTHER" id="PTHR12443:SF9">
    <property type="entry name" value="TRANSLOCATION PROTEIN SEC62"/>
    <property type="match status" value="1"/>
</dbReference>
<dbReference type="AlphaFoldDB" id="A0A2T9YJ60"/>
<evidence type="ECO:0000256" key="9">
    <source>
        <dbReference type="ARBA" id="ARBA00023010"/>
    </source>
</evidence>
<proteinExistence type="inferred from homology"/>
<feature type="compositionally biased region" description="Polar residues" evidence="11">
    <location>
        <begin position="236"/>
        <end position="248"/>
    </location>
</feature>
<feature type="transmembrane region" description="Helical" evidence="12">
    <location>
        <begin position="147"/>
        <end position="173"/>
    </location>
</feature>
<evidence type="ECO:0000313" key="14">
    <source>
        <dbReference type="Proteomes" id="UP000245383"/>
    </source>
</evidence>
<dbReference type="GO" id="GO:0005789">
    <property type="term" value="C:endoplasmic reticulum membrane"/>
    <property type="evidence" value="ECO:0007669"/>
    <property type="project" value="UniProtKB-SubCell"/>
</dbReference>
<accession>A0A2T9YJ60</accession>
<dbReference type="Pfam" id="PF03839">
    <property type="entry name" value="Sec62"/>
    <property type="match status" value="1"/>
</dbReference>